<evidence type="ECO:0000313" key="1">
    <source>
        <dbReference type="EMBL" id="QBZ98213.1"/>
    </source>
</evidence>
<keyword evidence="2" id="KW-1185">Reference proteome</keyword>
<sequence length="191" mass="22593">MEEKELLYFKNAQEWREWLHENHHSSKGVHLVFYKVSSEAQSMRWEEAVQVAICYGWIDSTVKKLDDERRRQMFTPRKDKSVWSKLNKTYIEKLIADDLMHESGLKKIEIAKQNGSWSTLDGVENLEMSEDLAAAFAKNKKALDNYNSFSPSYRKSYLYWLNQAKREETRKARIVEIISLCEQNIKSRGTF</sequence>
<dbReference type="RefSeq" id="WP_210726610.1">
    <property type="nucleotide sequence ID" value="NZ_CP038810.1"/>
</dbReference>
<evidence type="ECO:0008006" key="3">
    <source>
        <dbReference type="Google" id="ProtNLM"/>
    </source>
</evidence>
<gene>
    <name evidence="1" type="ORF">GS03_01718</name>
</gene>
<accession>A0A4P7PW89</accession>
<dbReference type="Proteomes" id="UP000296862">
    <property type="component" value="Chromosome"/>
</dbReference>
<proteinExistence type="predicted"/>
<organism evidence="1 2">
    <name type="scientific">Flavobacterium sangjuense</name>
    <dbReference type="NCBI Taxonomy" id="2518177"/>
    <lineage>
        <taxon>Bacteria</taxon>
        <taxon>Pseudomonadati</taxon>
        <taxon>Bacteroidota</taxon>
        <taxon>Flavobacteriia</taxon>
        <taxon>Flavobacteriales</taxon>
        <taxon>Flavobacteriaceae</taxon>
        <taxon>Flavobacterium</taxon>
    </lineage>
</organism>
<dbReference type="EMBL" id="CP038810">
    <property type="protein sequence ID" value="QBZ98213.1"/>
    <property type="molecule type" value="Genomic_DNA"/>
</dbReference>
<dbReference type="KEGG" id="fsn:GS03_01718"/>
<dbReference type="AlphaFoldDB" id="A0A4P7PW89"/>
<dbReference type="Pfam" id="PF13376">
    <property type="entry name" value="OmdA"/>
    <property type="match status" value="1"/>
</dbReference>
<reference evidence="1 2" key="1">
    <citation type="submission" date="2019-04" db="EMBL/GenBank/DDBJ databases">
        <title>Flavobacterium sp. GS03.</title>
        <authorList>
            <person name="Kim H."/>
        </authorList>
    </citation>
    <scope>NUCLEOTIDE SEQUENCE [LARGE SCALE GENOMIC DNA]</scope>
    <source>
        <strain evidence="1 2">GS03</strain>
    </source>
</reference>
<protein>
    <recommendedName>
        <fullName evidence="3">Bacteriocin-protection protein, YdeI/OmpD-associated family</fullName>
    </recommendedName>
</protein>
<evidence type="ECO:0000313" key="2">
    <source>
        <dbReference type="Proteomes" id="UP000296862"/>
    </source>
</evidence>
<name>A0A4P7PW89_9FLAO</name>